<gene>
    <name evidence="2" type="ORF">PL8927_140066</name>
</gene>
<dbReference type="InterPro" id="IPR014592">
    <property type="entry name" value="P-loop_UCP034888"/>
</dbReference>
<dbReference type="GO" id="GO:0005524">
    <property type="term" value="F:ATP binding"/>
    <property type="evidence" value="ECO:0007669"/>
    <property type="project" value="InterPro"/>
</dbReference>
<dbReference type="InterPro" id="IPR041685">
    <property type="entry name" value="AAA_GajA/Old/RecF-like"/>
</dbReference>
<dbReference type="InterPro" id="IPR051396">
    <property type="entry name" value="Bact_Antivir_Def_Nuclease"/>
</dbReference>
<dbReference type="PANTHER" id="PTHR43581">
    <property type="entry name" value="ATP/GTP PHOSPHATASE"/>
    <property type="match status" value="1"/>
</dbReference>
<dbReference type="Pfam" id="PF13175">
    <property type="entry name" value="AAA_15"/>
    <property type="match status" value="1"/>
</dbReference>
<name>A0A7Z9DW05_9CYAN</name>
<comment type="caution">
    <text evidence="2">The sequence shown here is derived from an EMBL/GenBank/DDBJ whole genome shotgun (WGS) entry which is preliminary data.</text>
</comment>
<accession>A0A7Z9DW05</accession>
<evidence type="ECO:0000313" key="2">
    <source>
        <dbReference type="EMBL" id="VXD11235.1"/>
    </source>
</evidence>
<organism evidence="2 3">
    <name type="scientific">Planktothrix serta PCC 8927</name>
    <dbReference type="NCBI Taxonomy" id="671068"/>
    <lineage>
        <taxon>Bacteria</taxon>
        <taxon>Bacillati</taxon>
        <taxon>Cyanobacteriota</taxon>
        <taxon>Cyanophyceae</taxon>
        <taxon>Oscillatoriophycideae</taxon>
        <taxon>Oscillatoriales</taxon>
        <taxon>Microcoleaceae</taxon>
        <taxon>Planktothrix</taxon>
    </lineage>
</organism>
<dbReference type="RefSeq" id="WP_083617441.1">
    <property type="nucleotide sequence ID" value="NZ_LR734832.1"/>
</dbReference>
<dbReference type="EMBL" id="CZCU02000046">
    <property type="protein sequence ID" value="VXD11235.1"/>
    <property type="molecule type" value="Genomic_DNA"/>
</dbReference>
<dbReference type="Proteomes" id="UP000184550">
    <property type="component" value="Unassembled WGS sequence"/>
</dbReference>
<proteinExistence type="predicted"/>
<protein>
    <recommendedName>
        <fullName evidence="1">Endonuclease GajA/Old nuclease/RecF-like AAA domain-containing protein</fullName>
    </recommendedName>
</protein>
<evidence type="ECO:0000313" key="3">
    <source>
        <dbReference type="Proteomes" id="UP000184550"/>
    </source>
</evidence>
<reference evidence="2" key="1">
    <citation type="submission" date="2019-10" db="EMBL/GenBank/DDBJ databases">
        <authorList>
            <consortium name="Genoscope - CEA"/>
            <person name="William W."/>
        </authorList>
    </citation>
    <scope>NUCLEOTIDE SEQUENCE [LARGE SCALE GENOMIC DNA]</scope>
    <source>
        <strain evidence="2">BBR_PRJEB10992</strain>
    </source>
</reference>
<sequence length="468" mass="52841">MGKSVQKSNSTKSKNEEFEGITKISVGGYKSIANPCSIEIQNLTILSGANSSGKSSIMQPLLLMKQTLEATYDPGALLLNGANVKFTSTEQIFSKISSKKYKDFSIETEINQSSSIRLDFCKTSKSIDIKQMVYQEKDEPEIVLQKNMKQEEIENYLPKEAKDFYQKVSRMYQDLLKNNTNHQLQEKIPLSVKRIRCFLDFTMILIPDIDSISSTFFGFNDLRVLEEYIRSIIHVPGLRGNPERTYPVTAIGKQFPGTFEHYVASVINNWQITKSSKLKDLARYLKILGLTGKVDTKQINDTQVEIRVARLPCNFNSKTKSTEMVSIADVGFGVSQTLPALVALLVAEPEQLVYLEQPEIHLHPRAQAALADILVESANRGVRVVIETHSDLILKRIQSLVAEDKIKPDKIKLHWFTRDQEGCTNITTADLDQAGTFGDWPEDFSEVDLEEESRYLDAAELKLINETN</sequence>
<feature type="domain" description="Endonuclease GajA/Old nuclease/RecF-like AAA" evidence="1">
    <location>
        <begin position="21"/>
        <end position="393"/>
    </location>
</feature>
<dbReference type="SUPFAM" id="SSF52540">
    <property type="entry name" value="P-loop containing nucleoside triphosphate hydrolases"/>
    <property type="match status" value="1"/>
</dbReference>
<dbReference type="PIRSF" id="PIRSF034888">
    <property type="entry name" value="P-loop_UCP034888"/>
    <property type="match status" value="1"/>
</dbReference>
<evidence type="ECO:0000259" key="1">
    <source>
        <dbReference type="Pfam" id="PF13175"/>
    </source>
</evidence>
<dbReference type="Gene3D" id="3.40.50.300">
    <property type="entry name" value="P-loop containing nucleotide triphosphate hydrolases"/>
    <property type="match status" value="1"/>
</dbReference>
<keyword evidence="3" id="KW-1185">Reference proteome</keyword>
<dbReference type="PANTHER" id="PTHR43581:SF2">
    <property type="entry name" value="EXCINUCLEASE ATPASE SUBUNIT"/>
    <property type="match status" value="1"/>
</dbReference>
<dbReference type="AlphaFoldDB" id="A0A7Z9DW05"/>
<dbReference type="InterPro" id="IPR027417">
    <property type="entry name" value="P-loop_NTPase"/>
</dbReference>
<dbReference type="OrthoDB" id="308933at2"/>
<dbReference type="GO" id="GO:0016887">
    <property type="term" value="F:ATP hydrolysis activity"/>
    <property type="evidence" value="ECO:0007669"/>
    <property type="project" value="InterPro"/>
</dbReference>